<name>M0NC63_9EURY</name>
<evidence type="ECO:0000259" key="4">
    <source>
        <dbReference type="SMART" id="SM00922"/>
    </source>
</evidence>
<keyword evidence="3" id="KW-0460">Magnesium</keyword>
<dbReference type="InterPro" id="IPR013342">
    <property type="entry name" value="Mandelate_racemase_C"/>
</dbReference>
<dbReference type="CDD" id="cd03316">
    <property type="entry name" value="MR_like"/>
    <property type="match status" value="1"/>
</dbReference>
<dbReference type="Gene3D" id="3.20.20.120">
    <property type="entry name" value="Enolase-like C-terminal domain"/>
    <property type="match status" value="1"/>
</dbReference>
<dbReference type="InterPro" id="IPR046945">
    <property type="entry name" value="RHMD-like"/>
</dbReference>
<comment type="cofactor">
    <cofactor evidence="1">
        <name>Mg(2+)</name>
        <dbReference type="ChEBI" id="CHEBI:18420"/>
    </cofactor>
</comment>
<dbReference type="AlphaFoldDB" id="M0NC63"/>
<evidence type="ECO:0000256" key="1">
    <source>
        <dbReference type="ARBA" id="ARBA00001946"/>
    </source>
</evidence>
<dbReference type="PANTHER" id="PTHR13794:SF58">
    <property type="entry name" value="MITOCHONDRIAL ENOLASE SUPERFAMILY MEMBER 1"/>
    <property type="match status" value="1"/>
</dbReference>
<evidence type="ECO:0000313" key="6">
    <source>
        <dbReference type="Proteomes" id="UP000011625"/>
    </source>
</evidence>
<dbReference type="GO" id="GO:0016052">
    <property type="term" value="P:carbohydrate catabolic process"/>
    <property type="evidence" value="ECO:0007669"/>
    <property type="project" value="TreeGrafter"/>
</dbReference>
<dbReference type="InterPro" id="IPR036849">
    <property type="entry name" value="Enolase-like_C_sf"/>
</dbReference>
<keyword evidence="6" id="KW-1185">Reference proteome</keyword>
<comment type="caution">
    <text evidence="5">The sequence shown here is derived from an EMBL/GenBank/DDBJ whole genome shotgun (WGS) entry which is preliminary data.</text>
</comment>
<dbReference type="InterPro" id="IPR029065">
    <property type="entry name" value="Enolase_C-like"/>
</dbReference>
<keyword evidence="2" id="KW-0479">Metal-binding</keyword>
<dbReference type="STRING" id="1227456.C450_06732"/>
<evidence type="ECO:0000256" key="3">
    <source>
        <dbReference type="ARBA" id="ARBA00022842"/>
    </source>
</evidence>
<feature type="domain" description="Mandelate racemase/muconate lactonizing enzyme C-terminal" evidence="4">
    <location>
        <begin position="35"/>
        <end position="134"/>
    </location>
</feature>
<dbReference type="Proteomes" id="UP000011625">
    <property type="component" value="Unassembled WGS sequence"/>
</dbReference>
<dbReference type="PANTHER" id="PTHR13794">
    <property type="entry name" value="ENOLASE SUPERFAMILY, MANDELATE RACEMASE"/>
    <property type="match status" value="1"/>
</dbReference>
<accession>M0NC63</accession>
<dbReference type="EMBL" id="AOME01000030">
    <property type="protein sequence ID" value="EMA54270.1"/>
    <property type="molecule type" value="Genomic_DNA"/>
</dbReference>
<gene>
    <name evidence="5" type="ORF">C450_06732</name>
</gene>
<reference evidence="5 6" key="1">
    <citation type="journal article" date="2014" name="PLoS Genet.">
        <title>Phylogenetically driven sequencing of extremely halophilic archaea reveals strategies for static and dynamic osmo-response.</title>
        <authorList>
            <person name="Becker E.A."/>
            <person name="Seitzer P.M."/>
            <person name="Tritt A."/>
            <person name="Larsen D."/>
            <person name="Krusor M."/>
            <person name="Yao A.I."/>
            <person name="Wu D."/>
            <person name="Madern D."/>
            <person name="Eisen J.A."/>
            <person name="Darling A.E."/>
            <person name="Facciotti M.T."/>
        </authorList>
    </citation>
    <scope>NUCLEOTIDE SEQUENCE [LARGE SCALE GENOMIC DNA]</scope>
    <source>
        <strain evidence="5 6">DSM 8989</strain>
    </source>
</reference>
<dbReference type="SUPFAM" id="SSF51604">
    <property type="entry name" value="Enolase C-terminal domain-like"/>
    <property type="match status" value="1"/>
</dbReference>
<dbReference type="Pfam" id="PF13378">
    <property type="entry name" value="MR_MLE_C"/>
    <property type="match status" value="1"/>
</dbReference>
<sequence length="262" mass="27993">MPVATLLGGRECGAVDAYATGHYFRPTDDLEEQYAAICDEAAVNADAFGRVKLKVGLALLGHSPDADVELARRVRDRVGPEVDVMVDASYAYDRPTARRVGRELGALGVRWFEEPVRPTDYDGYERLSRTLDVPIAGGECHGPADLDRLLARGALDVVQPDVCNVGGLTPAREVADGAQHAGVPIVPHVWGTQVALAASLQLLATFPGDPPLEFDRSANPLRDNLAVDPVKTDDRGRVAVPEGPGLGVDLDPGAVERYRIGE</sequence>
<proteinExistence type="predicted"/>
<evidence type="ECO:0000313" key="5">
    <source>
        <dbReference type="EMBL" id="EMA54270.1"/>
    </source>
</evidence>
<dbReference type="GO" id="GO:0000287">
    <property type="term" value="F:magnesium ion binding"/>
    <property type="evidence" value="ECO:0007669"/>
    <property type="project" value="TreeGrafter"/>
</dbReference>
<dbReference type="PATRIC" id="fig|1227456.3.peg.1352"/>
<dbReference type="GO" id="GO:0016836">
    <property type="term" value="F:hydro-lyase activity"/>
    <property type="evidence" value="ECO:0007669"/>
    <property type="project" value="TreeGrafter"/>
</dbReference>
<organism evidence="5 6">
    <name type="scientific">Halococcus salifodinae DSM 8989</name>
    <dbReference type="NCBI Taxonomy" id="1227456"/>
    <lineage>
        <taxon>Archaea</taxon>
        <taxon>Methanobacteriati</taxon>
        <taxon>Methanobacteriota</taxon>
        <taxon>Stenosarchaea group</taxon>
        <taxon>Halobacteria</taxon>
        <taxon>Halobacteriales</taxon>
        <taxon>Halococcaceae</taxon>
        <taxon>Halococcus</taxon>
    </lineage>
</organism>
<dbReference type="SMART" id="SM00922">
    <property type="entry name" value="MR_MLE"/>
    <property type="match status" value="1"/>
</dbReference>
<evidence type="ECO:0000256" key="2">
    <source>
        <dbReference type="ARBA" id="ARBA00022723"/>
    </source>
</evidence>
<protein>
    <submittedName>
        <fullName evidence="5">Mandelate racemase/muconate lactonizing protein</fullName>
    </submittedName>
</protein>